<organism evidence="2 3">
    <name type="scientific">Babesia duncani</name>
    <dbReference type="NCBI Taxonomy" id="323732"/>
    <lineage>
        <taxon>Eukaryota</taxon>
        <taxon>Sar</taxon>
        <taxon>Alveolata</taxon>
        <taxon>Apicomplexa</taxon>
        <taxon>Aconoidasida</taxon>
        <taxon>Piroplasmida</taxon>
        <taxon>Babesiidae</taxon>
        <taxon>Babesia</taxon>
    </lineage>
</organism>
<dbReference type="GeneID" id="94337803"/>
<evidence type="ECO:0000313" key="3">
    <source>
        <dbReference type="Proteomes" id="UP001214638"/>
    </source>
</evidence>
<reference evidence="2" key="1">
    <citation type="journal article" date="2023" name="Nat. Microbiol.">
        <title>Babesia duncani multi-omics identifies virulence factors and drug targets.</title>
        <authorList>
            <person name="Singh P."/>
            <person name="Lonardi S."/>
            <person name="Liang Q."/>
            <person name="Vydyam P."/>
            <person name="Khabirova E."/>
            <person name="Fang T."/>
            <person name="Gihaz S."/>
            <person name="Thekkiniath J."/>
            <person name="Munshi M."/>
            <person name="Abel S."/>
            <person name="Ciampossin L."/>
            <person name="Batugedara G."/>
            <person name="Gupta M."/>
            <person name="Lu X.M."/>
            <person name="Lenz T."/>
            <person name="Chakravarty S."/>
            <person name="Cornillot E."/>
            <person name="Hu Y."/>
            <person name="Ma W."/>
            <person name="Gonzalez L.M."/>
            <person name="Sanchez S."/>
            <person name="Estrada K."/>
            <person name="Sanchez-Flores A."/>
            <person name="Montero E."/>
            <person name="Harb O.S."/>
            <person name="Le Roch K.G."/>
            <person name="Mamoun C.B."/>
        </authorList>
    </citation>
    <scope>NUCLEOTIDE SEQUENCE</scope>
    <source>
        <strain evidence="2">WA1</strain>
    </source>
</reference>
<keyword evidence="1" id="KW-0812">Transmembrane</keyword>
<dbReference type="RefSeq" id="XP_067801857.1">
    <property type="nucleotide sequence ID" value="XM_067948516.1"/>
</dbReference>
<evidence type="ECO:0000313" key="2">
    <source>
        <dbReference type="EMBL" id="KAK2195014.1"/>
    </source>
</evidence>
<name>A0AAD9PHL5_9APIC</name>
<keyword evidence="1" id="KW-0472">Membrane</keyword>
<comment type="caution">
    <text evidence="2">The sequence shown here is derived from an EMBL/GenBank/DDBJ whole genome shotgun (WGS) entry which is preliminary data.</text>
</comment>
<feature type="transmembrane region" description="Helical" evidence="1">
    <location>
        <begin position="215"/>
        <end position="235"/>
    </location>
</feature>
<dbReference type="AlphaFoldDB" id="A0AAD9PHL5"/>
<dbReference type="KEGG" id="bdw:94337803"/>
<protein>
    <submittedName>
        <fullName evidence="2">Uncharacterized protein</fullName>
    </submittedName>
</protein>
<dbReference type="EMBL" id="JALLKP010000012">
    <property type="protein sequence ID" value="KAK2195014.1"/>
    <property type="molecule type" value="Genomic_DNA"/>
</dbReference>
<gene>
    <name evidence="2" type="ORF">BdWA1_003506</name>
</gene>
<keyword evidence="3" id="KW-1185">Reference proteome</keyword>
<feature type="non-terminal residue" evidence="2">
    <location>
        <position position="1"/>
    </location>
</feature>
<proteinExistence type="predicted"/>
<accession>A0AAD9PHL5</accession>
<keyword evidence="1" id="KW-1133">Transmembrane helix</keyword>
<dbReference type="Proteomes" id="UP001214638">
    <property type="component" value="Unassembled WGS sequence"/>
</dbReference>
<sequence length="241" mass="26016">MFLGKDGNGLKELINALVEDSGDLQTLTGPDEVKKALGSDLPSHYHDVYAKAFKEVFNKVRDYSPGNDLETDQKLKDSAKESIKNKIDNTVFSEAGLNDLSSDQKEEFKSACVNAYFSAYNTAVDVDGDLSEFKDESKIKTKLNEALGKSPKISLLSAVQVAAYAKAASASGNDAKQKEAGRRAVGAVAAAERAGNINCAEPADVPFVDAASKNAGYAMTFGIFWNNLFSVYFLYLMDAHL</sequence>
<evidence type="ECO:0000256" key="1">
    <source>
        <dbReference type="SAM" id="Phobius"/>
    </source>
</evidence>